<evidence type="ECO:0000256" key="9">
    <source>
        <dbReference type="ARBA" id="ARBA00052017"/>
    </source>
</evidence>
<comment type="caution">
    <text evidence="10">Lacks conserved residue(s) required for the propagation of feature annotation.</text>
</comment>
<dbReference type="GO" id="GO:0009146">
    <property type="term" value="P:purine nucleoside triphosphate catabolic process"/>
    <property type="evidence" value="ECO:0007669"/>
    <property type="project" value="UniProtKB-UniRule"/>
</dbReference>
<feature type="binding site" evidence="10">
    <location>
        <begin position="8"/>
        <end position="13"/>
    </location>
    <ligand>
        <name>substrate</name>
    </ligand>
</feature>
<dbReference type="EC" id="3.6.1.66" evidence="10"/>
<dbReference type="InterPro" id="IPR002637">
    <property type="entry name" value="RdgB/HAM1"/>
</dbReference>
<evidence type="ECO:0000256" key="8">
    <source>
        <dbReference type="ARBA" id="ARBA00051875"/>
    </source>
</evidence>
<dbReference type="InterPro" id="IPR020922">
    <property type="entry name" value="dITP/XTP_pyrophosphatase"/>
</dbReference>
<comment type="cofactor">
    <cofactor evidence="10">
        <name>Mg(2+)</name>
        <dbReference type="ChEBI" id="CHEBI:18420"/>
    </cofactor>
    <text evidence="10">Binds 1 Mg(2+) ion per subunit.</text>
</comment>
<keyword evidence="4 10" id="KW-0547">Nucleotide-binding</keyword>
<organism evidence="12 13">
    <name type="scientific">Aerococcus suis</name>
    <dbReference type="NCBI Taxonomy" id="371602"/>
    <lineage>
        <taxon>Bacteria</taxon>
        <taxon>Bacillati</taxon>
        <taxon>Bacillota</taxon>
        <taxon>Bacilli</taxon>
        <taxon>Lactobacillales</taxon>
        <taxon>Aerococcaceae</taxon>
        <taxon>Aerococcus</taxon>
    </lineage>
</organism>
<evidence type="ECO:0000313" key="13">
    <source>
        <dbReference type="Proteomes" id="UP000243884"/>
    </source>
</evidence>
<dbReference type="PANTHER" id="PTHR11067:SF9">
    <property type="entry name" value="INOSINE TRIPHOSPHATE PYROPHOSPHATASE"/>
    <property type="match status" value="1"/>
</dbReference>
<dbReference type="FunFam" id="3.90.950.10:FF:000001">
    <property type="entry name" value="dITP/XTP pyrophosphatase"/>
    <property type="match status" value="1"/>
</dbReference>
<dbReference type="Proteomes" id="UP000243884">
    <property type="component" value="Unassembled WGS sequence"/>
</dbReference>
<dbReference type="NCBIfam" id="NF011397">
    <property type="entry name" value="PRK14822.1"/>
    <property type="match status" value="1"/>
</dbReference>
<protein>
    <recommendedName>
        <fullName evidence="10">dITP/XTP pyrophosphatase</fullName>
        <ecNumber evidence="10">3.6.1.66</ecNumber>
    </recommendedName>
    <alternativeName>
        <fullName evidence="10">Non-canonical purine NTP pyrophosphatase</fullName>
    </alternativeName>
    <alternativeName>
        <fullName evidence="10">Non-standard purine NTP pyrophosphatase</fullName>
    </alternativeName>
    <alternativeName>
        <fullName evidence="10">Nucleoside-triphosphate diphosphatase</fullName>
    </alternativeName>
    <alternativeName>
        <fullName evidence="10">Nucleoside-triphosphate pyrophosphatase</fullName>
        <shortName evidence="10">NTPase</shortName>
    </alternativeName>
</protein>
<dbReference type="InterPro" id="IPR029001">
    <property type="entry name" value="ITPase-like_fam"/>
</dbReference>
<dbReference type="GO" id="GO:0009117">
    <property type="term" value="P:nucleotide metabolic process"/>
    <property type="evidence" value="ECO:0007669"/>
    <property type="project" value="UniProtKB-KW"/>
</dbReference>
<comment type="similarity">
    <text evidence="1 10 11">Belongs to the HAM1 NTPase family.</text>
</comment>
<dbReference type="OrthoDB" id="9807456at2"/>
<evidence type="ECO:0000256" key="5">
    <source>
        <dbReference type="ARBA" id="ARBA00022801"/>
    </source>
</evidence>
<dbReference type="GO" id="GO:0017111">
    <property type="term" value="F:ribonucleoside triphosphate phosphatase activity"/>
    <property type="evidence" value="ECO:0007669"/>
    <property type="project" value="InterPro"/>
</dbReference>
<dbReference type="GO" id="GO:0046872">
    <property type="term" value="F:metal ion binding"/>
    <property type="evidence" value="ECO:0007669"/>
    <property type="project" value="UniProtKB-KW"/>
</dbReference>
<dbReference type="AlphaFoldDB" id="A0A1W1Y2V2"/>
<name>A0A1W1Y2V2_9LACT</name>
<keyword evidence="13" id="KW-1185">Reference proteome</keyword>
<comment type="subunit">
    <text evidence="2 10">Homodimer.</text>
</comment>
<dbReference type="GO" id="GO:0036222">
    <property type="term" value="F:XTP diphosphatase activity"/>
    <property type="evidence" value="ECO:0007669"/>
    <property type="project" value="UniProtKB-UniRule"/>
</dbReference>
<evidence type="ECO:0000256" key="6">
    <source>
        <dbReference type="ARBA" id="ARBA00022842"/>
    </source>
</evidence>
<dbReference type="SUPFAM" id="SSF52972">
    <property type="entry name" value="ITPase-like"/>
    <property type="match status" value="1"/>
</dbReference>
<evidence type="ECO:0000256" key="3">
    <source>
        <dbReference type="ARBA" id="ARBA00022723"/>
    </source>
</evidence>
<feature type="active site" description="Proton acceptor" evidence="10">
    <location>
        <position position="70"/>
    </location>
</feature>
<dbReference type="EMBL" id="FWXK01000001">
    <property type="protein sequence ID" value="SMC30141.1"/>
    <property type="molecule type" value="Genomic_DNA"/>
</dbReference>
<dbReference type="Pfam" id="PF01725">
    <property type="entry name" value="Ham1p_like"/>
    <property type="match status" value="1"/>
</dbReference>
<keyword evidence="7 10" id="KW-0546">Nucleotide metabolism</keyword>
<dbReference type="GO" id="GO:0000166">
    <property type="term" value="F:nucleotide binding"/>
    <property type="evidence" value="ECO:0007669"/>
    <property type="project" value="UniProtKB-KW"/>
</dbReference>
<dbReference type="GO" id="GO:0036220">
    <property type="term" value="F:ITP diphosphatase activity"/>
    <property type="evidence" value="ECO:0007669"/>
    <property type="project" value="UniProtKB-UniRule"/>
</dbReference>
<keyword evidence="3 10" id="KW-0479">Metal-binding</keyword>
<feature type="binding site" evidence="10">
    <location>
        <begin position="154"/>
        <end position="157"/>
    </location>
    <ligand>
        <name>substrate</name>
    </ligand>
</feature>
<dbReference type="RefSeq" id="WP_143238300.1">
    <property type="nucleotide sequence ID" value="NZ_FWXK01000001.1"/>
</dbReference>
<dbReference type="STRING" id="371602.SAMN04487984_0045"/>
<evidence type="ECO:0000256" key="1">
    <source>
        <dbReference type="ARBA" id="ARBA00008023"/>
    </source>
</evidence>
<feature type="binding site" evidence="10">
    <location>
        <position position="177"/>
    </location>
    <ligand>
        <name>substrate</name>
    </ligand>
</feature>
<keyword evidence="5 10" id="KW-0378">Hydrolase</keyword>
<feature type="binding site" evidence="10">
    <location>
        <position position="71"/>
    </location>
    <ligand>
        <name>substrate</name>
    </ligand>
</feature>
<dbReference type="CDD" id="cd00515">
    <property type="entry name" value="HAM1"/>
    <property type="match status" value="1"/>
</dbReference>
<accession>A0A1W1Y2V2</accession>
<comment type="catalytic activity">
    <reaction evidence="8 10">
        <text>dITP + H2O = dIMP + diphosphate + H(+)</text>
        <dbReference type="Rhea" id="RHEA:28342"/>
        <dbReference type="ChEBI" id="CHEBI:15377"/>
        <dbReference type="ChEBI" id="CHEBI:15378"/>
        <dbReference type="ChEBI" id="CHEBI:33019"/>
        <dbReference type="ChEBI" id="CHEBI:61194"/>
        <dbReference type="ChEBI" id="CHEBI:61382"/>
        <dbReference type="EC" id="3.6.1.66"/>
    </reaction>
</comment>
<dbReference type="Gene3D" id="3.90.950.10">
    <property type="match status" value="1"/>
</dbReference>
<sequence>MDKVVIATGNPGKAKEFQEFFAPYKIKVETLLDHPEVGDIPEIGTTFVENATIKATEAAKILHLPVIADDSGLEVDALNGAPGIYSARYAGLEKDDAANRRKLLSDLAAVPEEKRQGRFICVLVVANGQGEKVAEFQGTLEGMILTNEQGNNGFGYDSLFYVPKFNQTTAEMTTEEKGKISHRGRAMQKLQKALESGELTIS</sequence>
<feature type="binding site" evidence="10">
    <location>
        <begin position="182"/>
        <end position="183"/>
    </location>
    <ligand>
        <name>substrate</name>
    </ligand>
</feature>
<evidence type="ECO:0000256" key="11">
    <source>
        <dbReference type="RuleBase" id="RU003781"/>
    </source>
</evidence>
<keyword evidence="6 10" id="KW-0460">Magnesium</keyword>
<reference evidence="13" key="1">
    <citation type="submission" date="2017-04" db="EMBL/GenBank/DDBJ databases">
        <authorList>
            <person name="Varghese N."/>
            <person name="Submissions S."/>
        </authorList>
    </citation>
    <scope>NUCLEOTIDE SEQUENCE [LARGE SCALE GENOMIC DNA]</scope>
    <source>
        <strain evidence="13">DSM 21500</strain>
    </source>
</reference>
<evidence type="ECO:0000256" key="4">
    <source>
        <dbReference type="ARBA" id="ARBA00022741"/>
    </source>
</evidence>
<proteinExistence type="inferred from homology"/>
<comment type="catalytic activity">
    <reaction evidence="10">
        <text>ITP + H2O = IMP + diphosphate + H(+)</text>
        <dbReference type="Rhea" id="RHEA:29399"/>
        <dbReference type="ChEBI" id="CHEBI:15377"/>
        <dbReference type="ChEBI" id="CHEBI:15378"/>
        <dbReference type="ChEBI" id="CHEBI:33019"/>
        <dbReference type="ChEBI" id="CHEBI:58053"/>
        <dbReference type="ChEBI" id="CHEBI:61402"/>
        <dbReference type="EC" id="3.6.1.66"/>
    </reaction>
</comment>
<comment type="catalytic activity">
    <reaction evidence="9 10">
        <text>XTP + H2O = XMP + diphosphate + H(+)</text>
        <dbReference type="Rhea" id="RHEA:28610"/>
        <dbReference type="ChEBI" id="CHEBI:15377"/>
        <dbReference type="ChEBI" id="CHEBI:15378"/>
        <dbReference type="ChEBI" id="CHEBI:33019"/>
        <dbReference type="ChEBI" id="CHEBI:57464"/>
        <dbReference type="ChEBI" id="CHEBI:61314"/>
        <dbReference type="EC" id="3.6.1.66"/>
    </reaction>
</comment>
<comment type="function">
    <text evidence="10">Pyrophosphatase that catalyzes the hydrolysis of nucleoside triphosphates to their monophosphate derivatives, with a high preference for the non-canonical purine nucleotides XTP (xanthosine triphosphate), dITP (deoxyinosine triphosphate) and ITP. Seems to function as a house-cleaning enzyme that removes non-canonical purine nucleotides from the nucleotide pool, thus preventing their incorporation into DNA/RNA and avoiding chromosomal lesions.</text>
</comment>
<evidence type="ECO:0000313" key="12">
    <source>
        <dbReference type="EMBL" id="SMC30141.1"/>
    </source>
</evidence>
<evidence type="ECO:0000256" key="10">
    <source>
        <dbReference type="HAMAP-Rule" id="MF_01405"/>
    </source>
</evidence>
<dbReference type="GO" id="GO:0005829">
    <property type="term" value="C:cytosol"/>
    <property type="evidence" value="ECO:0007669"/>
    <property type="project" value="TreeGrafter"/>
</dbReference>
<dbReference type="NCBIfam" id="TIGR00042">
    <property type="entry name" value="RdgB/HAM1 family non-canonical purine NTP pyrophosphatase"/>
    <property type="match status" value="1"/>
</dbReference>
<dbReference type="PANTHER" id="PTHR11067">
    <property type="entry name" value="INOSINE TRIPHOSPHATE PYROPHOSPHATASE/HAM1 PROTEIN"/>
    <property type="match status" value="1"/>
</dbReference>
<evidence type="ECO:0000256" key="2">
    <source>
        <dbReference type="ARBA" id="ARBA00011738"/>
    </source>
</evidence>
<dbReference type="GO" id="GO:0035870">
    <property type="term" value="F:dITP diphosphatase activity"/>
    <property type="evidence" value="ECO:0007669"/>
    <property type="project" value="UniProtKB-UniRule"/>
</dbReference>
<evidence type="ECO:0000256" key="7">
    <source>
        <dbReference type="ARBA" id="ARBA00023080"/>
    </source>
</evidence>
<feature type="binding site" evidence="10">
    <location>
        <position position="70"/>
    </location>
    <ligand>
        <name>Mg(2+)</name>
        <dbReference type="ChEBI" id="CHEBI:18420"/>
    </ligand>
</feature>
<gene>
    <name evidence="12" type="ORF">SAMN04487984_0045</name>
</gene>
<dbReference type="HAMAP" id="MF_01405">
    <property type="entry name" value="Non_canon_purine_NTPase"/>
    <property type="match status" value="1"/>
</dbReference>